<comment type="caution">
    <text evidence="2">The sequence shown here is derived from an EMBL/GenBank/DDBJ whole genome shotgun (WGS) entry which is preliminary data.</text>
</comment>
<proteinExistence type="predicted"/>
<dbReference type="AlphaFoldDB" id="A0A699RW30"/>
<dbReference type="Gene3D" id="1.10.340.70">
    <property type="match status" value="1"/>
</dbReference>
<feature type="non-terminal residue" evidence="2">
    <location>
        <position position="91"/>
    </location>
</feature>
<dbReference type="InterPro" id="IPR041588">
    <property type="entry name" value="Integrase_H2C2"/>
</dbReference>
<dbReference type="PANTHER" id="PTHR37984">
    <property type="entry name" value="PROTEIN CBG26694"/>
    <property type="match status" value="1"/>
</dbReference>
<evidence type="ECO:0000313" key="2">
    <source>
        <dbReference type="EMBL" id="GFC88612.1"/>
    </source>
</evidence>
<name>A0A699RW30_TANCI</name>
<accession>A0A699RW30</accession>
<evidence type="ECO:0000259" key="1">
    <source>
        <dbReference type="Pfam" id="PF17921"/>
    </source>
</evidence>
<gene>
    <name evidence="2" type="ORF">Tci_860582</name>
</gene>
<reference evidence="2" key="1">
    <citation type="journal article" date="2019" name="Sci. Rep.">
        <title>Draft genome of Tanacetum cinerariifolium, the natural source of mosquito coil.</title>
        <authorList>
            <person name="Yamashiro T."/>
            <person name="Shiraishi A."/>
            <person name="Satake H."/>
            <person name="Nakayama K."/>
        </authorList>
    </citation>
    <scope>NUCLEOTIDE SEQUENCE</scope>
</reference>
<dbReference type="InterPro" id="IPR050951">
    <property type="entry name" value="Retrovirus_Pol_polyprotein"/>
</dbReference>
<dbReference type="EMBL" id="BKCJ011116487">
    <property type="protein sequence ID" value="GFC88612.1"/>
    <property type="molecule type" value="Genomic_DNA"/>
</dbReference>
<feature type="domain" description="Integrase zinc-binding" evidence="1">
    <location>
        <begin position="13"/>
        <end position="71"/>
    </location>
</feature>
<sequence>MLKRKGKIVVGCNEELRKELIKYFYSEEIRGHSGIHVTTKNLSAVFYWKGLKKMVKQMVRECDICQRQKPNLSAYPGLIQPLPIPKKIWTE</sequence>
<dbReference type="Pfam" id="PF17921">
    <property type="entry name" value="Integrase_H2C2"/>
    <property type="match status" value="1"/>
</dbReference>
<dbReference type="PANTHER" id="PTHR37984:SF5">
    <property type="entry name" value="PROTEIN NYNRIN-LIKE"/>
    <property type="match status" value="1"/>
</dbReference>
<organism evidence="2">
    <name type="scientific">Tanacetum cinerariifolium</name>
    <name type="common">Dalmatian daisy</name>
    <name type="synonym">Chrysanthemum cinerariifolium</name>
    <dbReference type="NCBI Taxonomy" id="118510"/>
    <lineage>
        <taxon>Eukaryota</taxon>
        <taxon>Viridiplantae</taxon>
        <taxon>Streptophyta</taxon>
        <taxon>Embryophyta</taxon>
        <taxon>Tracheophyta</taxon>
        <taxon>Spermatophyta</taxon>
        <taxon>Magnoliopsida</taxon>
        <taxon>eudicotyledons</taxon>
        <taxon>Gunneridae</taxon>
        <taxon>Pentapetalae</taxon>
        <taxon>asterids</taxon>
        <taxon>campanulids</taxon>
        <taxon>Asterales</taxon>
        <taxon>Asteraceae</taxon>
        <taxon>Asteroideae</taxon>
        <taxon>Anthemideae</taxon>
        <taxon>Anthemidinae</taxon>
        <taxon>Tanacetum</taxon>
    </lineage>
</organism>
<protein>
    <submittedName>
        <fullName evidence="2">Retrotransposon-related protein</fullName>
    </submittedName>
</protein>